<organism evidence="1 2">
    <name type="scientific">Agrococcus sediminis</name>
    <dbReference type="NCBI Taxonomy" id="2599924"/>
    <lineage>
        <taxon>Bacteria</taxon>
        <taxon>Bacillati</taxon>
        <taxon>Actinomycetota</taxon>
        <taxon>Actinomycetes</taxon>
        <taxon>Micrococcales</taxon>
        <taxon>Microbacteriaceae</taxon>
        <taxon>Agrococcus</taxon>
    </lineage>
</organism>
<name>A0A5M8QD30_9MICO</name>
<evidence type="ECO:0000313" key="1">
    <source>
        <dbReference type="EMBL" id="KAA6433909.1"/>
    </source>
</evidence>
<comment type="caution">
    <text evidence="1">The sequence shown here is derived from an EMBL/GenBank/DDBJ whole genome shotgun (WGS) entry which is preliminary data.</text>
</comment>
<evidence type="ECO:0000313" key="2">
    <source>
        <dbReference type="Proteomes" id="UP000323221"/>
    </source>
</evidence>
<keyword evidence="2" id="KW-1185">Reference proteome</keyword>
<dbReference type="OrthoDB" id="581550at2"/>
<accession>A0A5M8QD30</accession>
<dbReference type="Proteomes" id="UP000323221">
    <property type="component" value="Unassembled WGS sequence"/>
</dbReference>
<reference evidence="1 2" key="1">
    <citation type="submission" date="2019-08" db="EMBL/GenBank/DDBJ databases">
        <title>Agrococcus lahaulensis sp. nov., isolated from a cold desert of the Indian Himalayas.</title>
        <authorList>
            <person name="Qu J.H."/>
        </authorList>
    </citation>
    <scope>NUCLEOTIDE SEQUENCE [LARGE SCALE GENOMIC DNA]</scope>
    <source>
        <strain evidence="1 2">NS18</strain>
    </source>
</reference>
<dbReference type="RefSeq" id="WP_146356422.1">
    <property type="nucleotide sequence ID" value="NZ_VOIR01000013.1"/>
</dbReference>
<gene>
    <name evidence="1" type="ORF">FQ330_07525</name>
</gene>
<sequence>MKRCARCLTERSVVEFNRSPRNKDGLHSYCRACQKAHYRDDAVRHKANVRRTSRARRRQALDVIMARFSEGCVDCGIADIRLLEFDHVRGTKIASVGTMVRRERALELIRAEIEKCDVRCRNCHAIVTIERRGSSWHDAYLRPRPDRRP</sequence>
<dbReference type="AlphaFoldDB" id="A0A5M8QD30"/>
<proteinExistence type="predicted"/>
<dbReference type="EMBL" id="VOIR01000013">
    <property type="protein sequence ID" value="KAA6433909.1"/>
    <property type="molecule type" value="Genomic_DNA"/>
</dbReference>
<evidence type="ECO:0008006" key="3">
    <source>
        <dbReference type="Google" id="ProtNLM"/>
    </source>
</evidence>
<protein>
    <recommendedName>
        <fullName evidence="3">HNH endonuclease</fullName>
    </recommendedName>
</protein>